<reference evidence="1 2" key="1">
    <citation type="submission" date="2017-11" db="EMBL/GenBank/DDBJ databases">
        <title>Bacterial isolate from king chilli rhizosphere.</title>
        <authorList>
            <person name="Takhelmayum P."/>
            <person name="Sarangthem I."/>
        </authorList>
    </citation>
    <scope>NUCLEOTIDE SEQUENCE [LARGE SCALE GENOMIC DNA]</scope>
    <source>
        <strain evidence="2">t26</strain>
    </source>
</reference>
<comment type="caution">
    <text evidence="1">The sequence shown here is derived from an EMBL/GenBank/DDBJ whole genome shotgun (WGS) entry which is preliminary data.</text>
</comment>
<feature type="non-terminal residue" evidence="1">
    <location>
        <position position="31"/>
    </location>
</feature>
<accession>A0A2M9Q7L5</accession>
<evidence type="ECO:0000313" key="2">
    <source>
        <dbReference type="Proteomes" id="UP000232101"/>
    </source>
</evidence>
<dbReference type="EMBL" id="PHQY01000496">
    <property type="protein sequence ID" value="PJO44071.1"/>
    <property type="molecule type" value="Genomic_DNA"/>
</dbReference>
<dbReference type="Proteomes" id="UP000232101">
    <property type="component" value="Unassembled WGS sequence"/>
</dbReference>
<gene>
    <name evidence="1" type="ORF">CWD94_08905</name>
</gene>
<keyword evidence="1" id="KW-0378">Hydrolase</keyword>
<dbReference type="AlphaFoldDB" id="A0A2M9Q7L5"/>
<sequence>MAKIATVITNMFEDAEFTSPKGALEAAGHEL</sequence>
<organism evidence="1 2">
    <name type="scientific">Lysinibacillus xylanilyticus</name>
    <dbReference type="NCBI Taxonomy" id="582475"/>
    <lineage>
        <taxon>Bacteria</taxon>
        <taxon>Bacillati</taxon>
        <taxon>Bacillota</taxon>
        <taxon>Bacilli</taxon>
        <taxon>Bacillales</taxon>
        <taxon>Bacillaceae</taxon>
        <taxon>Lysinibacillus</taxon>
    </lineage>
</organism>
<keyword evidence="1" id="KW-0645">Protease</keyword>
<proteinExistence type="predicted"/>
<dbReference type="GO" id="GO:0006508">
    <property type="term" value="P:proteolysis"/>
    <property type="evidence" value="ECO:0007669"/>
    <property type="project" value="UniProtKB-KW"/>
</dbReference>
<evidence type="ECO:0000313" key="1">
    <source>
        <dbReference type="EMBL" id="PJO44071.1"/>
    </source>
</evidence>
<protein>
    <submittedName>
        <fullName evidence="1">Protease</fullName>
    </submittedName>
</protein>
<dbReference type="GO" id="GO:0008233">
    <property type="term" value="F:peptidase activity"/>
    <property type="evidence" value="ECO:0007669"/>
    <property type="project" value="UniProtKB-KW"/>
</dbReference>
<name>A0A2M9Q7L5_9BACI</name>